<dbReference type="InterPro" id="IPR051612">
    <property type="entry name" value="Teichoic_Acid_Biosynth"/>
</dbReference>
<dbReference type="EMBL" id="UAPV01000001">
    <property type="protein sequence ID" value="SPT70873.1"/>
    <property type="molecule type" value="Genomic_DNA"/>
</dbReference>
<comment type="subcellular location">
    <subcellularLocation>
        <location evidence="1">Cell membrane</location>
        <topology evidence="1">Peripheral membrane protein</topology>
    </subcellularLocation>
</comment>
<keyword evidence="3" id="KW-1003">Cell membrane</keyword>
<protein>
    <submittedName>
        <fullName evidence="7">CDP-Glycerol:Poly(Glycerophosphate) glycerophosphotransferase</fullName>
    </submittedName>
</protein>
<organism evidence="7 8">
    <name type="scientific">Anaerobiospirillum thomasii</name>
    <dbReference type="NCBI Taxonomy" id="179995"/>
    <lineage>
        <taxon>Bacteria</taxon>
        <taxon>Pseudomonadati</taxon>
        <taxon>Pseudomonadota</taxon>
        <taxon>Gammaproteobacteria</taxon>
        <taxon>Aeromonadales</taxon>
        <taxon>Succinivibrionaceae</taxon>
        <taxon>Anaerobiospirillum</taxon>
    </lineage>
</organism>
<keyword evidence="4 7" id="KW-0808">Transferase</keyword>
<evidence type="ECO:0000256" key="2">
    <source>
        <dbReference type="ARBA" id="ARBA00010488"/>
    </source>
</evidence>
<keyword evidence="5" id="KW-0777">Teichoic acid biosynthesis</keyword>
<evidence type="ECO:0000256" key="6">
    <source>
        <dbReference type="ARBA" id="ARBA00023136"/>
    </source>
</evidence>
<proteinExistence type="inferred from homology"/>
<dbReference type="AlphaFoldDB" id="A0A2X0VAU8"/>
<evidence type="ECO:0000256" key="5">
    <source>
        <dbReference type="ARBA" id="ARBA00022944"/>
    </source>
</evidence>
<name>A0A2X0VAU8_9GAMM</name>
<evidence type="ECO:0000256" key="1">
    <source>
        <dbReference type="ARBA" id="ARBA00004202"/>
    </source>
</evidence>
<dbReference type="GO" id="GO:0005886">
    <property type="term" value="C:plasma membrane"/>
    <property type="evidence" value="ECO:0007669"/>
    <property type="project" value="UniProtKB-SubCell"/>
</dbReference>
<dbReference type="PANTHER" id="PTHR37316">
    <property type="entry name" value="TEICHOIC ACID GLYCEROL-PHOSPHATE PRIMASE"/>
    <property type="match status" value="1"/>
</dbReference>
<evidence type="ECO:0000256" key="4">
    <source>
        <dbReference type="ARBA" id="ARBA00022679"/>
    </source>
</evidence>
<sequence>MSSFLIKGIESIIVRFIFKTISLFIKKNNDVVLFLYSKTSQRFSNLDTLKSYIQTNSQNLKIEVSDNNVFSTLKKIALSNVIIIDQTNRLLSRLNIENKHIVQIWHGGGEYKCVGFDAKRIQFSERSENSRINKIHGYYNYIVCSDEKLKDRYSSMFNTDKENIWCCGLPRLDIFFKYFSHANIVDLTNSNYKKVILIAPTFRSYGSDIPLIQILPIIAKIRKDCLFLYRCHPNLNVSHINGIENIIDVSSAPYASCLAAAEILVTDYSSIIFDYSFFKRPTIIYAEDLELYTSVERKLYNTPVQLVSTNVAYNILEFNKLIDNCTYADIWERFMSANTGNSSKFILDKILSLINID</sequence>
<comment type="similarity">
    <text evidence="2">Belongs to the CDP-glycerol glycerophosphotransferase family.</text>
</comment>
<dbReference type="RefSeq" id="WP_113744890.1">
    <property type="nucleotide sequence ID" value="NZ_UAPV01000001.1"/>
</dbReference>
<accession>A0A2X0VAU8</accession>
<gene>
    <name evidence="7" type="ORF">NCTC13093_02297</name>
</gene>
<evidence type="ECO:0000313" key="8">
    <source>
        <dbReference type="Proteomes" id="UP000250086"/>
    </source>
</evidence>
<dbReference type="GO" id="GO:0047355">
    <property type="term" value="F:CDP-glycerol glycerophosphotransferase activity"/>
    <property type="evidence" value="ECO:0007669"/>
    <property type="project" value="InterPro"/>
</dbReference>
<dbReference type="InterPro" id="IPR043149">
    <property type="entry name" value="TagF_N"/>
</dbReference>
<dbReference type="Gene3D" id="3.40.50.11820">
    <property type="match status" value="1"/>
</dbReference>
<dbReference type="Gene3D" id="3.40.50.12580">
    <property type="match status" value="1"/>
</dbReference>
<dbReference type="Pfam" id="PF04464">
    <property type="entry name" value="Glyphos_transf"/>
    <property type="match status" value="1"/>
</dbReference>
<dbReference type="SUPFAM" id="SSF53756">
    <property type="entry name" value="UDP-Glycosyltransferase/glycogen phosphorylase"/>
    <property type="match status" value="1"/>
</dbReference>
<dbReference type="Proteomes" id="UP000250086">
    <property type="component" value="Unassembled WGS sequence"/>
</dbReference>
<dbReference type="InterPro" id="IPR043148">
    <property type="entry name" value="TagF_C"/>
</dbReference>
<keyword evidence="8" id="KW-1185">Reference proteome</keyword>
<reference evidence="7 8" key="1">
    <citation type="submission" date="2018-06" db="EMBL/GenBank/DDBJ databases">
        <authorList>
            <consortium name="Pathogen Informatics"/>
            <person name="Doyle S."/>
        </authorList>
    </citation>
    <scope>NUCLEOTIDE SEQUENCE [LARGE SCALE GENOMIC DNA]</scope>
    <source>
        <strain evidence="7 8">NCTC13093</strain>
    </source>
</reference>
<evidence type="ECO:0000256" key="3">
    <source>
        <dbReference type="ARBA" id="ARBA00022475"/>
    </source>
</evidence>
<evidence type="ECO:0000313" key="7">
    <source>
        <dbReference type="EMBL" id="SPT70873.1"/>
    </source>
</evidence>
<keyword evidence="6" id="KW-0472">Membrane</keyword>
<dbReference type="GO" id="GO:0019350">
    <property type="term" value="P:teichoic acid biosynthetic process"/>
    <property type="evidence" value="ECO:0007669"/>
    <property type="project" value="UniProtKB-KW"/>
</dbReference>
<dbReference type="InterPro" id="IPR007554">
    <property type="entry name" value="Glycerophosphate_synth"/>
</dbReference>
<dbReference type="PANTHER" id="PTHR37316:SF1">
    <property type="entry name" value="TEICHOIC ACID GLYCEROL-PHOSPHATE PRIMASE"/>
    <property type="match status" value="1"/>
</dbReference>